<dbReference type="EMBL" id="KK853289">
    <property type="protein sequence ID" value="KDR08913.1"/>
    <property type="molecule type" value="Genomic_DNA"/>
</dbReference>
<keyword evidence="1" id="KW-0812">Transmembrane</keyword>
<gene>
    <name evidence="2" type="ORF">L798_00567</name>
</gene>
<dbReference type="AlphaFoldDB" id="A0A067QJG0"/>
<protein>
    <submittedName>
        <fullName evidence="2">Uncharacterized protein</fullName>
    </submittedName>
</protein>
<evidence type="ECO:0000313" key="3">
    <source>
        <dbReference type="Proteomes" id="UP000027135"/>
    </source>
</evidence>
<evidence type="ECO:0000313" key="2">
    <source>
        <dbReference type="EMBL" id="KDR08913.1"/>
    </source>
</evidence>
<feature type="transmembrane region" description="Helical" evidence="1">
    <location>
        <begin position="288"/>
        <end position="316"/>
    </location>
</feature>
<sequence length="347" mass="39396">MKIRKNLTEISKGDEIRDSTSKFLSYGSIPEDTDDYELYEYDEIQDSEELYEDISLSSSEITNLTLKDDNLITNAHYILENSDLQELDTKHQTAISTSGFSSQNNDSVMDGIASDSRSLRVPNSHLTSNDKDDTLNNSHGYEYKCISCGDNNALPSIQIPSLKNESAYEFAETSIFFENISSEETAIEDKNTDYTIQFPSIYDDFNPEDEGDPFAFVLDDLDSIEVANNETLPFTTNHQDLIEEDNFDIDRLIASVLKSFYSEENIQEHTPLKNQINDKPLNGLNLRIFMIIKFLIVAGMVSVIVFMLIVTIYCVSNICLTSMRSRQVIGYNRMEKNASKDVLLQNV</sequence>
<reference evidence="2 3" key="1">
    <citation type="journal article" date="2014" name="Nat. Commun.">
        <title>Molecular traces of alternative social organization in a termite genome.</title>
        <authorList>
            <person name="Terrapon N."/>
            <person name="Li C."/>
            <person name="Robertson H.M."/>
            <person name="Ji L."/>
            <person name="Meng X."/>
            <person name="Booth W."/>
            <person name="Chen Z."/>
            <person name="Childers C.P."/>
            <person name="Glastad K.M."/>
            <person name="Gokhale K."/>
            <person name="Gowin J."/>
            <person name="Gronenberg W."/>
            <person name="Hermansen R.A."/>
            <person name="Hu H."/>
            <person name="Hunt B.G."/>
            <person name="Huylmans A.K."/>
            <person name="Khalil S.M."/>
            <person name="Mitchell R.D."/>
            <person name="Munoz-Torres M.C."/>
            <person name="Mustard J.A."/>
            <person name="Pan H."/>
            <person name="Reese J.T."/>
            <person name="Scharf M.E."/>
            <person name="Sun F."/>
            <person name="Vogel H."/>
            <person name="Xiao J."/>
            <person name="Yang W."/>
            <person name="Yang Z."/>
            <person name="Yang Z."/>
            <person name="Zhou J."/>
            <person name="Zhu J."/>
            <person name="Brent C.S."/>
            <person name="Elsik C.G."/>
            <person name="Goodisman M.A."/>
            <person name="Liberles D.A."/>
            <person name="Roe R.M."/>
            <person name="Vargo E.L."/>
            <person name="Vilcinskas A."/>
            <person name="Wang J."/>
            <person name="Bornberg-Bauer E."/>
            <person name="Korb J."/>
            <person name="Zhang G."/>
            <person name="Liebig J."/>
        </authorList>
    </citation>
    <scope>NUCLEOTIDE SEQUENCE [LARGE SCALE GENOMIC DNA]</scope>
    <source>
        <tissue evidence="2">Whole organism</tissue>
    </source>
</reference>
<name>A0A067QJG0_ZOONE</name>
<dbReference type="Proteomes" id="UP000027135">
    <property type="component" value="Unassembled WGS sequence"/>
</dbReference>
<dbReference type="InParanoid" id="A0A067QJG0"/>
<keyword evidence="1" id="KW-0472">Membrane</keyword>
<accession>A0A067QJG0</accession>
<organism evidence="2 3">
    <name type="scientific">Zootermopsis nevadensis</name>
    <name type="common">Dampwood termite</name>
    <dbReference type="NCBI Taxonomy" id="136037"/>
    <lineage>
        <taxon>Eukaryota</taxon>
        <taxon>Metazoa</taxon>
        <taxon>Ecdysozoa</taxon>
        <taxon>Arthropoda</taxon>
        <taxon>Hexapoda</taxon>
        <taxon>Insecta</taxon>
        <taxon>Pterygota</taxon>
        <taxon>Neoptera</taxon>
        <taxon>Polyneoptera</taxon>
        <taxon>Dictyoptera</taxon>
        <taxon>Blattodea</taxon>
        <taxon>Blattoidea</taxon>
        <taxon>Termitoidae</taxon>
        <taxon>Termopsidae</taxon>
        <taxon>Zootermopsis</taxon>
    </lineage>
</organism>
<keyword evidence="3" id="KW-1185">Reference proteome</keyword>
<proteinExistence type="predicted"/>
<evidence type="ECO:0000256" key="1">
    <source>
        <dbReference type="SAM" id="Phobius"/>
    </source>
</evidence>
<keyword evidence="1" id="KW-1133">Transmembrane helix</keyword>